<comment type="caution">
    <text evidence="13">The sequence shown here is derived from an EMBL/GenBank/DDBJ whole genome shotgun (WGS) entry which is preliminary data.</text>
</comment>
<dbReference type="Proteomes" id="UP001629230">
    <property type="component" value="Unassembled WGS sequence"/>
</dbReference>
<dbReference type="EMBL" id="JAQQEZ010000058">
    <property type="protein sequence ID" value="MFM0007349.1"/>
    <property type="molecule type" value="Genomic_DNA"/>
</dbReference>
<evidence type="ECO:0000256" key="5">
    <source>
        <dbReference type="ARBA" id="ARBA00022692"/>
    </source>
</evidence>
<keyword evidence="3" id="KW-0813">Transport</keyword>
<dbReference type="Gene3D" id="2.40.160.10">
    <property type="entry name" value="Porin"/>
    <property type="match status" value="1"/>
</dbReference>
<dbReference type="PANTHER" id="PTHR34501:SF9">
    <property type="entry name" value="MAJOR OUTER MEMBRANE PROTEIN P.IA"/>
    <property type="match status" value="1"/>
</dbReference>
<protein>
    <submittedName>
        <fullName evidence="13">Porin</fullName>
    </submittedName>
</protein>
<keyword evidence="6 11" id="KW-0732">Signal</keyword>
<evidence type="ECO:0000313" key="13">
    <source>
        <dbReference type="EMBL" id="MFM0007349.1"/>
    </source>
</evidence>
<dbReference type="RefSeq" id="WP_408181955.1">
    <property type="nucleotide sequence ID" value="NZ_JAQQEZ010000058.1"/>
</dbReference>
<evidence type="ECO:0000256" key="9">
    <source>
        <dbReference type="ARBA" id="ARBA00023136"/>
    </source>
</evidence>
<evidence type="ECO:0000256" key="10">
    <source>
        <dbReference type="ARBA" id="ARBA00023237"/>
    </source>
</evidence>
<keyword evidence="10" id="KW-0998">Cell outer membrane</keyword>
<evidence type="ECO:0000313" key="14">
    <source>
        <dbReference type="Proteomes" id="UP001629230"/>
    </source>
</evidence>
<organism evidence="13 14">
    <name type="scientific">Paraburkholderia dipogonis</name>
    <dbReference type="NCBI Taxonomy" id="1211383"/>
    <lineage>
        <taxon>Bacteria</taxon>
        <taxon>Pseudomonadati</taxon>
        <taxon>Pseudomonadota</taxon>
        <taxon>Betaproteobacteria</taxon>
        <taxon>Burkholderiales</taxon>
        <taxon>Burkholderiaceae</taxon>
        <taxon>Paraburkholderia</taxon>
    </lineage>
</organism>
<dbReference type="SUPFAM" id="SSF56935">
    <property type="entry name" value="Porins"/>
    <property type="match status" value="1"/>
</dbReference>
<dbReference type="InterPro" id="IPR023614">
    <property type="entry name" value="Porin_dom_sf"/>
</dbReference>
<dbReference type="PRINTS" id="PR00184">
    <property type="entry name" value="NEISSPPORIN"/>
</dbReference>
<evidence type="ECO:0000256" key="1">
    <source>
        <dbReference type="ARBA" id="ARBA00004571"/>
    </source>
</evidence>
<feature type="chain" id="PRO_5046795735" evidence="11">
    <location>
        <begin position="22"/>
        <end position="405"/>
    </location>
</feature>
<evidence type="ECO:0000256" key="3">
    <source>
        <dbReference type="ARBA" id="ARBA00022448"/>
    </source>
</evidence>
<dbReference type="InterPro" id="IPR033900">
    <property type="entry name" value="Gram_neg_porin_domain"/>
</dbReference>
<proteinExistence type="predicted"/>
<evidence type="ECO:0000256" key="7">
    <source>
        <dbReference type="ARBA" id="ARBA00023065"/>
    </source>
</evidence>
<dbReference type="CDD" id="cd00342">
    <property type="entry name" value="gram_neg_porins"/>
    <property type="match status" value="1"/>
</dbReference>
<keyword evidence="14" id="KW-1185">Reference proteome</keyword>
<dbReference type="InterPro" id="IPR050298">
    <property type="entry name" value="Gram-neg_bact_OMP"/>
</dbReference>
<keyword evidence="5" id="KW-0812">Transmembrane</keyword>
<feature type="signal peptide" evidence="11">
    <location>
        <begin position="1"/>
        <end position="21"/>
    </location>
</feature>
<evidence type="ECO:0000256" key="8">
    <source>
        <dbReference type="ARBA" id="ARBA00023114"/>
    </source>
</evidence>
<dbReference type="InterPro" id="IPR002299">
    <property type="entry name" value="Porin_Neis"/>
</dbReference>
<sequence length="405" mass="41644">MSKKNVCAAAAAMMFASLAQAQSSVTLYGVIDEGLEYVSNVKTASGAGKSLWQLDSVSGLQGSRWGLRGSEDLGNGLKAVFVLENGFDVNSGKLGQGGALFGRQAFVGIGSTQFGTVTLGRQYDSVVDFVGPLGAADQWASHRAAHPGDLDNENNSVRTNNAVKFTSANYAGLTFGGVYSFGGQAGSVGRNQVFSLGAGYANGPLVLGAAYLNARNPNASFFGDNPNGAGPTTNNIAAATNPVFSGYASARTYQVIAAGGAYTFGAATFGANYSNTKFMNMGDTATSGPNTLGYSGTATFNNAEVNVKYQITPAFLAGFAYDYTNGSSVTSRLGGVDNSGSRYHQFALGVDYNLSKRTDVYALAVYQKASGVDSTGKAAVASIASVTAASGNHAVLARAGLRFKF</sequence>
<evidence type="ECO:0000256" key="2">
    <source>
        <dbReference type="ARBA" id="ARBA00011233"/>
    </source>
</evidence>
<accession>A0ABW9B4M0</accession>
<keyword evidence="8" id="KW-0626">Porin</keyword>
<reference evidence="13 14" key="1">
    <citation type="journal article" date="2024" name="Chem. Sci.">
        <title>Discovery of megapolipeptins by genome mining of a Burkholderiales bacteria collection.</title>
        <authorList>
            <person name="Paulo B.S."/>
            <person name="Recchia M.J.J."/>
            <person name="Lee S."/>
            <person name="Fergusson C.H."/>
            <person name="Romanowski S.B."/>
            <person name="Hernandez A."/>
            <person name="Krull N."/>
            <person name="Liu D.Y."/>
            <person name="Cavanagh H."/>
            <person name="Bos A."/>
            <person name="Gray C.A."/>
            <person name="Murphy B.T."/>
            <person name="Linington R.G."/>
            <person name="Eustaquio A.S."/>
        </authorList>
    </citation>
    <scope>NUCLEOTIDE SEQUENCE [LARGE SCALE GENOMIC DNA]</scope>
    <source>
        <strain evidence="13 14">RL17-350-BIC-A</strain>
    </source>
</reference>
<evidence type="ECO:0000256" key="11">
    <source>
        <dbReference type="SAM" id="SignalP"/>
    </source>
</evidence>
<keyword evidence="7" id="KW-0406">Ion transport</keyword>
<name>A0ABW9B4M0_9BURK</name>
<comment type="subunit">
    <text evidence="2">Homotrimer.</text>
</comment>
<dbReference type="PANTHER" id="PTHR34501">
    <property type="entry name" value="PROTEIN YDDL-RELATED"/>
    <property type="match status" value="1"/>
</dbReference>
<feature type="domain" description="Porin" evidence="12">
    <location>
        <begin position="8"/>
        <end position="368"/>
    </location>
</feature>
<evidence type="ECO:0000256" key="4">
    <source>
        <dbReference type="ARBA" id="ARBA00022452"/>
    </source>
</evidence>
<dbReference type="Pfam" id="PF13609">
    <property type="entry name" value="Porin_4"/>
    <property type="match status" value="1"/>
</dbReference>
<gene>
    <name evidence="13" type="ORF">PQR57_41145</name>
</gene>
<comment type="subcellular location">
    <subcellularLocation>
        <location evidence="1">Cell outer membrane</location>
        <topology evidence="1">Multi-pass membrane protein</topology>
    </subcellularLocation>
</comment>
<evidence type="ECO:0000259" key="12">
    <source>
        <dbReference type="Pfam" id="PF13609"/>
    </source>
</evidence>
<keyword evidence="4" id="KW-1134">Transmembrane beta strand</keyword>
<evidence type="ECO:0000256" key="6">
    <source>
        <dbReference type="ARBA" id="ARBA00022729"/>
    </source>
</evidence>
<keyword evidence="9" id="KW-0472">Membrane</keyword>